<organism evidence="2 3">
    <name type="scientific">Trichophyton verrucosum (strain HKI 0517)</name>
    <dbReference type="NCBI Taxonomy" id="663202"/>
    <lineage>
        <taxon>Eukaryota</taxon>
        <taxon>Fungi</taxon>
        <taxon>Dikarya</taxon>
        <taxon>Ascomycota</taxon>
        <taxon>Pezizomycotina</taxon>
        <taxon>Eurotiomycetes</taxon>
        <taxon>Eurotiomycetidae</taxon>
        <taxon>Onygenales</taxon>
        <taxon>Arthrodermataceae</taxon>
        <taxon>Trichophyton</taxon>
    </lineage>
</organism>
<reference evidence="3" key="1">
    <citation type="journal article" date="2011" name="Genome Biol.">
        <title>Comparative and functional genomics provide insights into the pathogenicity of dermatophytic fungi.</title>
        <authorList>
            <person name="Burmester A."/>
            <person name="Shelest E."/>
            <person name="Gloeckner G."/>
            <person name="Heddergott C."/>
            <person name="Schindler S."/>
            <person name="Staib P."/>
            <person name="Heidel A."/>
            <person name="Felder M."/>
            <person name="Petzold A."/>
            <person name="Szafranski K."/>
            <person name="Feuermann M."/>
            <person name="Pedruzzi I."/>
            <person name="Priebe S."/>
            <person name="Groth M."/>
            <person name="Winkler R."/>
            <person name="Li W."/>
            <person name="Kniemeyer O."/>
            <person name="Schroeckh V."/>
            <person name="Hertweck C."/>
            <person name="Hube B."/>
            <person name="White T.C."/>
            <person name="Platzer M."/>
            <person name="Guthke R."/>
            <person name="Heitman J."/>
            <person name="Woestemeyer J."/>
            <person name="Zipfel P.F."/>
            <person name="Monod M."/>
            <person name="Brakhage A.A."/>
        </authorList>
    </citation>
    <scope>NUCLEOTIDE SEQUENCE [LARGE SCALE GENOMIC DNA]</scope>
    <source>
        <strain evidence="3">HKI 0517</strain>
    </source>
</reference>
<evidence type="ECO:0000313" key="3">
    <source>
        <dbReference type="Proteomes" id="UP000008383"/>
    </source>
</evidence>
<dbReference type="AlphaFoldDB" id="D4D4P0"/>
<evidence type="ECO:0000256" key="1">
    <source>
        <dbReference type="SAM" id="Phobius"/>
    </source>
</evidence>
<keyword evidence="1" id="KW-1133">Transmembrane helix</keyword>
<sequence>FYIAVSPLKGEASAEGFFKAYLALPVVLFFWLCGWLWKRQGWTKIEDIDIDTGRREIDWEEHNREIDRIKQSSFLKRIAHRFF</sequence>
<dbReference type="Proteomes" id="UP000008383">
    <property type="component" value="Unassembled WGS sequence"/>
</dbReference>
<evidence type="ECO:0000313" key="2">
    <source>
        <dbReference type="EMBL" id="EFE43242.1"/>
    </source>
</evidence>
<feature type="non-terminal residue" evidence="2">
    <location>
        <position position="1"/>
    </location>
</feature>
<accession>D4D4P0</accession>
<dbReference type="RefSeq" id="XP_003023860.1">
    <property type="nucleotide sequence ID" value="XM_003023814.1"/>
</dbReference>
<protein>
    <submittedName>
        <fullName evidence="2">Uncharacterized protein</fullName>
    </submittedName>
</protein>
<proteinExistence type="predicted"/>
<feature type="transmembrane region" description="Helical" evidence="1">
    <location>
        <begin position="20"/>
        <end position="37"/>
    </location>
</feature>
<dbReference type="EMBL" id="ACYE01000105">
    <property type="protein sequence ID" value="EFE43242.1"/>
    <property type="molecule type" value="Genomic_DNA"/>
</dbReference>
<keyword evidence="1" id="KW-0812">Transmembrane</keyword>
<dbReference type="KEGG" id="tve:TRV_02056"/>
<gene>
    <name evidence="2" type="ORF">TRV_02056</name>
</gene>
<keyword evidence="3" id="KW-1185">Reference proteome</keyword>
<keyword evidence="1" id="KW-0472">Membrane</keyword>
<dbReference type="HOGENOM" id="CLU_2549371_0_0_1"/>
<dbReference type="GeneID" id="9582472"/>
<comment type="caution">
    <text evidence="2">The sequence shown here is derived from an EMBL/GenBank/DDBJ whole genome shotgun (WGS) entry which is preliminary data.</text>
</comment>
<name>D4D4P0_TRIVH</name>